<proteinExistence type="inferred from homology"/>
<dbReference type="Gene3D" id="3.30.200.20">
    <property type="entry name" value="Phosphorylase Kinase, domain 1"/>
    <property type="match status" value="1"/>
</dbReference>
<dbReference type="InterPro" id="IPR036361">
    <property type="entry name" value="SAP_dom_sf"/>
</dbReference>
<dbReference type="GO" id="GO:0102193">
    <property type="term" value="F:protein-ribulosamine 3-kinase activity"/>
    <property type="evidence" value="ECO:0007669"/>
    <property type="project" value="UniProtKB-EC"/>
</dbReference>
<name>T1IJZ4_STRMM</name>
<dbReference type="PANTHER" id="PTHR12149">
    <property type="entry name" value="FRUCTOSAMINE 3 KINASE-RELATED PROTEIN"/>
    <property type="match status" value="1"/>
</dbReference>
<dbReference type="InterPro" id="IPR001841">
    <property type="entry name" value="Znf_RING"/>
</dbReference>
<keyword evidence="5 11" id="KW-0863">Zinc-finger</keyword>
<keyword evidence="15" id="KW-1185">Reference proteome</keyword>
<dbReference type="PROSITE" id="PS50089">
    <property type="entry name" value="ZF_RING_2"/>
    <property type="match status" value="1"/>
</dbReference>
<dbReference type="InterPro" id="IPR057299">
    <property type="entry name" value="RNF34_RFFL_SAP"/>
</dbReference>
<dbReference type="FunFam" id="3.30.200.20:FF:000264">
    <property type="entry name" value="Protein-ribulosamine 3-kinase, chloroplastic"/>
    <property type="match status" value="1"/>
</dbReference>
<dbReference type="GO" id="GO:0005524">
    <property type="term" value="F:ATP binding"/>
    <property type="evidence" value="ECO:0007669"/>
    <property type="project" value="UniProtKB-KW"/>
</dbReference>
<evidence type="ECO:0000256" key="6">
    <source>
        <dbReference type="ARBA" id="ARBA00022777"/>
    </source>
</evidence>
<dbReference type="InterPro" id="IPR016477">
    <property type="entry name" value="Fructo-/Ketosamine-3-kinase"/>
</dbReference>
<dbReference type="PANTHER" id="PTHR12149:SF8">
    <property type="entry name" value="PROTEIN-RIBULOSAMINE 3-KINASE"/>
    <property type="match status" value="1"/>
</dbReference>
<dbReference type="FunFam" id="3.90.1200.10:FF:000003">
    <property type="entry name" value="fructosamine-3-kinase isoform X1"/>
    <property type="match status" value="1"/>
</dbReference>
<feature type="domain" description="RING-type" evidence="13">
    <location>
        <begin position="544"/>
        <end position="579"/>
    </location>
</feature>
<evidence type="ECO:0000256" key="8">
    <source>
        <dbReference type="ARBA" id="ARBA00022840"/>
    </source>
</evidence>
<dbReference type="CDD" id="cd16500">
    <property type="entry name" value="RING-HC_CARP"/>
    <property type="match status" value="1"/>
</dbReference>
<dbReference type="eggNOG" id="KOG3021">
    <property type="taxonomic scope" value="Eukaryota"/>
</dbReference>
<dbReference type="STRING" id="126957.T1IJZ4"/>
<keyword evidence="8" id="KW-0067">ATP-binding</keyword>
<feature type="compositionally biased region" description="Polar residues" evidence="12">
    <location>
        <begin position="427"/>
        <end position="437"/>
    </location>
</feature>
<dbReference type="Proteomes" id="UP000014500">
    <property type="component" value="Unassembled WGS sequence"/>
</dbReference>
<dbReference type="FunFam" id="3.30.40.10:FF:000110">
    <property type="entry name" value="E3 ubiquitin-protein ligase RNF34 isoform X1"/>
    <property type="match status" value="1"/>
</dbReference>
<dbReference type="Pfam" id="PF23632">
    <property type="entry name" value="SAP_RNF34_RFFL"/>
    <property type="match status" value="1"/>
</dbReference>
<dbReference type="SMART" id="SM00184">
    <property type="entry name" value="RING"/>
    <property type="match status" value="1"/>
</dbReference>
<keyword evidence="6" id="KW-0418">Kinase</keyword>
<dbReference type="SUPFAM" id="SSF56112">
    <property type="entry name" value="Protein kinase-like (PK-like)"/>
    <property type="match status" value="1"/>
</dbReference>
<keyword evidence="3" id="KW-0808">Transferase</keyword>
<comment type="catalytic activity">
    <reaction evidence="10">
        <text>N(6)-(D-psicosyl)-L-lysyl-[protein] + ATP = N(6)-(3-O-phospho-D-psicosyl)-L-lysyl-[protein] + ADP + H(+)</text>
        <dbReference type="Rhea" id="RHEA:61392"/>
        <dbReference type="Rhea" id="RHEA-COMP:15796"/>
        <dbReference type="Rhea" id="RHEA-COMP:15797"/>
        <dbReference type="ChEBI" id="CHEBI:15378"/>
        <dbReference type="ChEBI" id="CHEBI:30616"/>
        <dbReference type="ChEBI" id="CHEBI:144621"/>
        <dbReference type="ChEBI" id="CHEBI:144622"/>
        <dbReference type="ChEBI" id="CHEBI:456216"/>
    </reaction>
    <physiologicalReaction direction="left-to-right" evidence="10">
        <dbReference type="Rhea" id="RHEA:61393"/>
    </physiologicalReaction>
</comment>
<protein>
    <recommendedName>
        <fullName evidence="2">protein-ribulosamine 3-kinase</fullName>
        <ecNumber evidence="2">2.7.1.172</ecNumber>
    </recommendedName>
</protein>
<dbReference type="InterPro" id="IPR013083">
    <property type="entry name" value="Znf_RING/FYVE/PHD"/>
</dbReference>
<dbReference type="SUPFAM" id="SSF68906">
    <property type="entry name" value="SAP domain"/>
    <property type="match status" value="1"/>
</dbReference>
<dbReference type="GO" id="GO:0005829">
    <property type="term" value="C:cytosol"/>
    <property type="evidence" value="ECO:0007669"/>
    <property type="project" value="UniProtKB-ARBA"/>
</dbReference>
<dbReference type="Gene3D" id="1.10.720.140">
    <property type="match status" value="1"/>
</dbReference>
<evidence type="ECO:0000256" key="4">
    <source>
        <dbReference type="ARBA" id="ARBA00022741"/>
    </source>
</evidence>
<keyword evidence="5 11" id="KW-0479">Metal-binding</keyword>
<dbReference type="Pfam" id="PF22968">
    <property type="entry name" value="RNF34L-like_3rd"/>
    <property type="match status" value="1"/>
</dbReference>
<comment type="catalytic activity">
    <reaction evidence="9">
        <text>N(6)-D-ribulosyl-L-lysyl-[protein] + ATP = N(6)-(3-O-phospho-D-ribulosyl)-L-lysyl-[protein] + ADP + H(+)</text>
        <dbReference type="Rhea" id="RHEA:48432"/>
        <dbReference type="Rhea" id="RHEA-COMP:12103"/>
        <dbReference type="Rhea" id="RHEA-COMP:12104"/>
        <dbReference type="ChEBI" id="CHEBI:15378"/>
        <dbReference type="ChEBI" id="CHEBI:30616"/>
        <dbReference type="ChEBI" id="CHEBI:90418"/>
        <dbReference type="ChEBI" id="CHEBI:90420"/>
        <dbReference type="ChEBI" id="CHEBI:456216"/>
        <dbReference type="EC" id="2.7.1.172"/>
    </reaction>
    <physiologicalReaction direction="left-to-right" evidence="9">
        <dbReference type="Rhea" id="RHEA:48433"/>
    </physiologicalReaction>
</comment>
<dbReference type="InterPro" id="IPR055111">
    <property type="entry name" value="RNF34_RFFL_HeH"/>
</dbReference>
<keyword evidence="4" id="KW-0547">Nucleotide-binding</keyword>
<evidence type="ECO:0000256" key="10">
    <source>
        <dbReference type="ARBA" id="ARBA00050767"/>
    </source>
</evidence>
<dbReference type="GO" id="GO:0016301">
    <property type="term" value="F:kinase activity"/>
    <property type="evidence" value="ECO:0007669"/>
    <property type="project" value="UniProtKB-KW"/>
</dbReference>
<dbReference type="eggNOG" id="KOG4275">
    <property type="taxonomic scope" value="Eukaryota"/>
</dbReference>
<dbReference type="EC" id="2.7.1.172" evidence="2"/>
<evidence type="ECO:0000256" key="3">
    <source>
        <dbReference type="ARBA" id="ARBA00022679"/>
    </source>
</evidence>
<dbReference type="AlphaFoldDB" id="T1IJZ4"/>
<comment type="similarity">
    <text evidence="1">Belongs to the fructosamine kinase family.</text>
</comment>
<evidence type="ECO:0000256" key="2">
    <source>
        <dbReference type="ARBA" id="ARBA00011961"/>
    </source>
</evidence>
<dbReference type="Gene3D" id="3.90.1200.10">
    <property type="match status" value="1"/>
</dbReference>
<evidence type="ECO:0000313" key="14">
    <source>
        <dbReference type="EnsemblMetazoa" id="SMAR001225-PA"/>
    </source>
</evidence>
<evidence type="ECO:0000256" key="1">
    <source>
        <dbReference type="ARBA" id="ARBA00009460"/>
    </source>
</evidence>
<dbReference type="EMBL" id="JH430365">
    <property type="status" value="NOT_ANNOTATED_CDS"/>
    <property type="molecule type" value="Genomic_DNA"/>
</dbReference>
<dbReference type="GO" id="GO:0008270">
    <property type="term" value="F:zinc ion binding"/>
    <property type="evidence" value="ECO:0007669"/>
    <property type="project" value="UniProtKB-KW"/>
</dbReference>
<keyword evidence="7" id="KW-0862">Zinc</keyword>
<dbReference type="SUPFAM" id="SSF57850">
    <property type="entry name" value="RING/U-box"/>
    <property type="match status" value="1"/>
</dbReference>
<dbReference type="Pfam" id="PF03881">
    <property type="entry name" value="Fructosamin_kin"/>
    <property type="match status" value="1"/>
</dbReference>
<evidence type="ECO:0000256" key="12">
    <source>
        <dbReference type="SAM" id="MobiDB-lite"/>
    </source>
</evidence>
<evidence type="ECO:0000256" key="5">
    <source>
        <dbReference type="ARBA" id="ARBA00022771"/>
    </source>
</evidence>
<feature type="region of interest" description="Disordered" evidence="12">
    <location>
        <begin position="411"/>
        <end position="437"/>
    </location>
</feature>
<dbReference type="InterPro" id="IPR011009">
    <property type="entry name" value="Kinase-like_dom_sf"/>
</dbReference>
<organism evidence="14 15">
    <name type="scientific">Strigamia maritima</name>
    <name type="common">European centipede</name>
    <name type="synonym">Geophilus maritimus</name>
    <dbReference type="NCBI Taxonomy" id="126957"/>
    <lineage>
        <taxon>Eukaryota</taxon>
        <taxon>Metazoa</taxon>
        <taxon>Ecdysozoa</taxon>
        <taxon>Arthropoda</taxon>
        <taxon>Myriapoda</taxon>
        <taxon>Chilopoda</taxon>
        <taxon>Pleurostigmophora</taxon>
        <taxon>Geophilomorpha</taxon>
        <taxon>Linotaeniidae</taxon>
        <taxon>Strigamia</taxon>
    </lineage>
</organism>
<accession>T1IJZ4</accession>
<reference evidence="15" key="1">
    <citation type="submission" date="2011-05" db="EMBL/GenBank/DDBJ databases">
        <authorList>
            <person name="Richards S.R."/>
            <person name="Qu J."/>
            <person name="Jiang H."/>
            <person name="Jhangiani S.N."/>
            <person name="Agravi P."/>
            <person name="Goodspeed R."/>
            <person name="Gross S."/>
            <person name="Mandapat C."/>
            <person name="Jackson L."/>
            <person name="Mathew T."/>
            <person name="Pu L."/>
            <person name="Thornton R."/>
            <person name="Saada N."/>
            <person name="Wilczek-Boney K.B."/>
            <person name="Lee S."/>
            <person name="Kovar C."/>
            <person name="Wu Y."/>
            <person name="Scherer S.E."/>
            <person name="Worley K.C."/>
            <person name="Muzny D.M."/>
            <person name="Gibbs R."/>
        </authorList>
    </citation>
    <scope>NUCLEOTIDE SEQUENCE</scope>
    <source>
        <strain evidence="15">Brora</strain>
    </source>
</reference>
<dbReference type="Gene3D" id="1.10.720.30">
    <property type="entry name" value="SAP domain"/>
    <property type="match status" value="1"/>
</dbReference>
<sequence length="591" mass="67468">MSIKDLLKSVLQTRTMKPTGECGGGCINEGEAYETDVGKIFVKRNGKNEARQMFDGEMASLEAILASKTIRVPKPLTVVDTPPSGAVLVMEYTKMDALTVHAAKLGEDMARLHLQNLDENRDDYVSKFGFHTTTCCGYLPLNNTWNNDWTEFYAKQRIQPQIDRIKSECDEKQIVDLWLRLEPLLPVFFHNITVKPSLLHGDLWSGNVAEVKDGPIVFDPASFYGHSEFDLAIAKMFGGFNRIFFDEYHRYMPKLPGYEDRLELYKLFHYLNHWNHFGASYRSPSVTTMKKLIKIAEEHDVRELWEQVLVFKEKGNRLCFKKCHECLKEFCSSCMWREAILTPRQQQQLQPTCRTCHTLTAMPLDRSELMHLRVRELQHFLLNRNIPVHTCTEKRDLVDLVLRSASRGFSQEPTTASSANSTNNPNVTQESSYPAETTASNVEAMEVDPTPELDVILGIVGEGECDKKLCMQDLLSLDVEELSIRQLKEILSRSFVTYRGCCEKGELVEKVKRLQEDAKKNHAKGVYQMQNVIVMQGIPEDNVCKICMDAPIDCVLLECGHMLSCTKCGQVLSECPICRQFIVRVVHTFRA</sequence>
<evidence type="ECO:0000259" key="13">
    <source>
        <dbReference type="PROSITE" id="PS50089"/>
    </source>
</evidence>
<dbReference type="Pfam" id="PF13920">
    <property type="entry name" value="zf-C3HC4_3"/>
    <property type="match status" value="1"/>
</dbReference>
<evidence type="ECO:0000256" key="7">
    <source>
        <dbReference type="ARBA" id="ARBA00022833"/>
    </source>
</evidence>
<evidence type="ECO:0000256" key="11">
    <source>
        <dbReference type="PROSITE-ProRule" id="PRU00175"/>
    </source>
</evidence>
<feature type="compositionally biased region" description="Low complexity" evidence="12">
    <location>
        <begin position="413"/>
        <end position="426"/>
    </location>
</feature>
<evidence type="ECO:0000313" key="15">
    <source>
        <dbReference type="Proteomes" id="UP000014500"/>
    </source>
</evidence>
<dbReference type="HOGENOM" id="CLU_461790_0_0_1"/>
<reference evidence="14" key="2">
    <citation type="submission" date="2015-02" db="UniProtKB">
        <authorList>
            <consortium name="EnsemblMetazoa"/>
        </authorList>
    </citation>
    <scope>IDENTIFICATION</scope>
</reference>
<dbReference type="EnsemblMetazoa" id="SMAR001225-RA">
    <property type="protein sequence ID" value="SMAR001225-PA"/>
    <property type="gene ID" value="SMAR001225"/>
</dbReference>
<evidence type="ECO:0000256" key="9">
    <source>
        <dbReference type="ARBA" id="ARBA00048655"/>
    </source>
</evidence>
<dbReference type="Gene3D" id="3.30.40.10">
    <property type="entry name" value="Zinc/RING finger domain, C3HC4 (zinc finger)"/>
    <property type="match status" value="1"/>
</dbReference>